<feature type="signal peptide" evidence="1">
    <location>
        <begin position="1"/>
        <end position="21"/>
    </location>
</feature>
<proteinExistence type="predicted"/>
<evidence type="ECO:0000256" key="1">
    <source>
        <dbReference type="SAM" id="SignalP"/>
    </source>
</evidence>
<dbReference type="AlphaFoldDB" id="A0A9W9IP94"/>
<keyword evidence="4" id="KW-1185">Reference proteome</keyword>
<evidence type="ECO:0000313" key="4">
    <source>
        <dbReference type="Proteomes" id="UP001146351"/>
    </source>
</evidence>
<gene>
    <name evidence="3" type="ORF">N7492_004086</name>
</gene>
<reference evidence="3" key="2">
    <citation type="journal article" date="2023" name="IMA Fungus">
        <title>Comparative genomic study of the Penicillium genus elucidates a diverse pangenome and 15 lateral gene transfer events.</title>
        <authorList>
            <person name="Petersen C."/>
            <person name="Sorensen T."/>
            <person name="Nielsen M.R."/>
            <person name="Sondergaard T.E."/>
            <person name="Sorensen J.L."/>
            <person name="Fitzpatrick D.A."/>
            <person name="Frisvad J.C."/>
            <person name="Nielsen K.L."/>
        </authorList>
    </citation>
    <scope>NUCLEOTIDE SEQUENCE</scope>
    <source>
        <strain evidence="3">IBT 21917</strain>
    </source>
</reference>
<accession>A0A9W9IP94</accession>
<protein>
    <recommendedName>
        <fullName evidence="2">LysM domain-containing protein</fullName>
    </recommendedName>
</protein>
<dbReference type="InterPro" id="IPR018392">
    <property type="entry name" value="LysM"/>
</dbReference>
<dbReference type="EMBL" id="JAPQKO010000002">
    <property type="protein sequence ID" value="KAJ5180876.1"/>
    <property type="molecule type" value="Genomic_DNA"/>
</dbReference>
<dbReference type="Proteomes" id="UP001146351">
    <property type="component" value="Unassembled WGS sequence"/>
</dbReference>
<organism evidence="3 4">
    <name type="scientific">Penicillium capsulatum</name>
    <dbReference type="NCBI Taxonomy" id="69766"/>
    <lineage>
        <taxon>Eukaryota</taxon>
        <taxon>Fungi</taxon>
        <taxon>Dikarya</taxon>
        <taxon>Ascomycota</taxon>
        <taxon>Pezizomycotina</taxon>
        <taxon>Eurotiomycetes</taxon>
        <taxon>Eurotiomycetidae</taxon>
        <taxon>Eurotiales</taxon>
        <taxon>Aspergillaceae</taxon>
        <taxon>Penicillium</taxon>
    </lineage>
</organism>
<comment type="caution">
    <text evidence="3">The sequence shown here is derived from an EMBL/GenBank/DDBJ whole genome shotgun (WGS) entry which is preliminary data.</text>
</comment>
<dbReference type="PROSITE" id="PS51782">
    <property type="entry name" value="LYSM"/>
    <property type="match status" value="1"/>
</dbReference>
<dbReference type="InterPro" id="IPR036779">
    <property type="entry name" value="LysM_dom_sf"/>
</dbReference>
<feature type="domain" description="LysM" evidence="2">
    <location>
        <begin position="29"/>
        <end position="77"/>
    </location>
</feature>
<dbReference type="OrthoDB" id="5985073at2759"/>
<evidence type="ECO:0000313" key="3">
    <source>
        <dbReference type="EMBL" id="KAJ5180876.1"/>
    </source>
</evidence>
<reference evidence="3" key="1">
    <citation type="submission" date="2022-11" db="EMBL/GenBank/DDBJ databases">
        <authorList>
            <person name="Petersen C."/>
        </authorList>
    </citation>
    <scope>NUCLEOTIDE SEQUENCE</scope>
    <source>
        <strain evidence="3">IBT 21917</strain>
    </source>
</reference>
<sequence length="88" mass="9775">MAFSAIRTLALTIGLVTVTLGQTLPRCVAMYRVMPGDMCQMIVDRHPNTLTMDELKAWNPMVNAGCTNLMPDMNLCIRQISANDCLRT</sequence>
<evidence type="ECO:0000259" key="2">
    <source>
        <dbReference type="PROSITE" id="PS51782"/>
    </source>
</evidence>
<dbReference type="SUPFAM" id="SSF54106">
    <property type="entry name" value="LysM domain"/>
    <property type="match status" value="1"/>
</dbReference>
<feature type="chain" id="PRO_5040978526" description="LysM domain-containing protein" evidence="1">
    <location>
        <begin position="22"/>
        <end position="88"/>
    </location>
</feature>
<dbReference type="CDD" id="cd00118">
    <property type="entry name" value="LysM"/>
    <property type="match status" value="1"/>
</dbReference>
<dbReference type="Gene3D" id="3.10.350.10">
    <property type="entry name" value="LysM domain"/>
    <property type="match status" value="1"/>
</dbReference>
<name>A0A9W9IP94_9EURO</name>
<keyword evidence="1" id="KW-0732">Signal</keyword>